<dbReference type="SMART" id="SM00829">
    <property type="entry name" value="PKS_ER"/>
    <property type="match status" value="1"/>
</dbReference>
<feature type="domain" description="Enoyl reductase (ER)" evidence="1">
    <location>
        <begin position="1"/>
        <end position="297"/>
    </location>
</feature>
<dbReference type="GeneID" id="20218222"/>
<evidence type="ECO:0000313" key="3">
    <source>
        <dbReference type="Proteomes" id="UP000002729"/>
    </source>
</evidence>
<dbReference type="InterPro" id="IPR011032">
    <property type="entry name" value="GroES-like_sf"/>
</dbReference>
<dbReference type="EMBL" id="GL833133">
    <property type="protein sequence ID" value="EGB06826.1"/>
    <property type="molecule type" value="Genomic_DNA"/>
</dbReference>
<dbReference type="SUPFAM" id="SSF50129">
    <property type="entry name" value="GroES-like"/>
    <property type="match status" value="1"/>
</dbReference>
<dbReference type="OrthoDB" id="3509362at2759"/>
<feature type="non-terminal residue" evidence="2">
    <location>
        <position position="1"/>
    </location>
</feature>
<dbReference type="PANTHER" id="PTHR43677">
    <property type="entry name" value="SHORT-CHAIN DEHYDROGENASE/REDUCTASE"/>
    <property type="match status" value="1"/>
</dbReference>
<dbReference type="Pfam" id="PF08240">
    <property type="entry name" value="ADH_N"/>
    <property type="match status" value="1"/>
</dbReference>
<evidence type="ECO:0000313" key="2">
    <source>
        <dbReference type="EMBL" id="EGB06826.1"/>
    </source>
</evidence>
<protein>
    <recommendedName>
        <fullName evidence="1">Enoyl reductase (ER) domain-containing protein</fullName>
    </recommendedName>
</protein>
<reference evidence="2 3" key="1">
    <citation type="journal article" date="2011" name="Proc. Natl. Acad. Sci. U.S.A.">
        <title>Niche of harmful alga Aureococcus anophagefferens revealed through ecogenomics.</title>
        <authorList>
            <person name="Gobler C.J."/>
            <person name="Berry D.L."/>
            <person name="Dyhrman S.T."/>
            <person name="Wilhelm S.W."/>
            <person name="Salamov A."/>
            <person name="Lobanov A.V."/>
            <person name="Zhang Y."/>
            <person name="Collier J.L."/>
            <person name="Wurch L.L."/>
            <person name="Kustka A.B."/>
            <person name="Dill B.D."/>
            <person name="Shah M."/>
            <person name="VerBerkmoes N.C."/>
            <person name="Kuo A."/>
            <person name="Terry A."/>
            <person name="Pangilinan J."/>
            <person name="Lindquist E.A."/>
            <person name="Lucas S."/>
            <person name="Paulsen I.T."/>
            <person name="Hattenrath-Lehmann T.K."/>
            <person name="Talmage S.C."/>
            <person name="Walker E.A."/>
            <person name="Koch F."/>
            <person name="Burson A.M."/>
            <person name="Marcoval M.A."/>
            <person name="Tang Y.Z."/>
            <person name="Lecleir G.R."/>
            <person name="Coyne K.J."/>
            <person name="Berg G.M."/>
            <person name="Bertrand E.M."/>
            <person name="Saito M.A."/>
            <person name="Gladyshev V.N."/>
            <person name="Grigoriev I.V."/>
        </authorList>
    </citation>
    <scope>NUCLEOTIDE SEQUENCE [LARGE SCALE GENOMIC DNA]</scope>
    <source>
        <strain evidence="3">CCMP 1984</strain>
    </source>
</reference>
<dbReference type="Gene3D" id="3.40.50.720">
    <property type="entry name" value="NAD(P)-binding Rossmann-like Domain"/>
    <property type="match status" value="1"/>
</dbReference>
<dbReference type="Gene3D" id="3.90.180.10">
    <property type="entry name" value="Medium-chain alcohol dehydrogenases, catalytic domain"/>
    <property type="match status" value="1"/>
</dbReference>
<accession>F0YDD0</accession>
<sequence>VHVRCEAAGLNFAEALQLKGEYQEKLEPPFVPGNECAGVVVAVGAAVSRCVVGDAVLALPRGGAWARDVVVPEAAVAPLGSGDDVDFASAAALAVNYGTADLALGRRADAKAGETVLVTAAAGGVGLAAVDLAVARGCRVVAAAGDDAKLRLALDRGAAAGVVYGGTDAREFRAALREAAPEGIDVAVDMVGGDFLEPIVRSLAFDGRCVVVGFASGTIPKIPANLLLVKNCALVGLFWGAHAIHRPAVFADSLRNVVGLWRAGDIAPHVSATYALADADAAVAALVERRSSGKIVL</sequence>
<dbReference type="InterPro" id="IPR013149">
    <property type="entry name" value="ADH-like_C"/>
</dbReference>
<dbReference type="InterPro" id="IPR051397">
    <property type="entry name" value="Zn-ADH-like_protein"/>
</dbReference>
<evidence type="ECO:0000259" key="1">
    <source>
        <dbReference type="SMART" id="SM00829"/>
    </source>
</evidence>
<dbReference type="KEGG" id="aaf:AURANDRAFT_12964"/>
<dbReference type="InterPro" id="IPR020843">
    <property type="entry name" value="ER"/>
</dbReference>
<keyword evidence="3" id="KW-1185">Reference proteome</keyword>
<dbReference type="InterPro" id="IPR036291">
    <property type="entry name" value="NAD(P)-bd_dom_sf"/>
</dbReference>
<dbReference type="InterPro" id="IPR013154">
    <property type="entry name" value="ADH-like_N"/>
</dbReference>
<dbReference type="Pfam" id="PF00107">
    <property type="entry name" value="ADH_zinc_N"/>
    <property type="match status" value="1"/>
</dbReference>
<dbReference type="OMA" id="CDIRGVF"/>
<name>F0YDD0_AURAN</name>
<dbReference type="RefSeq" id="XP_009038572.1">
    <property type="nucleotide sequence ID" value="XM_009040324.1"/>
</dbReference>
<feature type="non-terminal residue" evidence="2">
    <location>
        <position position="297"/>
    </location>
</feature>
<dbReference type="PANTHER" id="PTHR43677:SF4">
    <property type="entry name" value="QUINONE OXIDOREDUCTASE-LIKE PROTEIN 2"/>
    <property type="match status" value="1"/>
</dbReference>
<dbReference type="SUPFAM" id="SSF51735">
    <property type="entry name" value="NAD(P)-binding Rossmann-fold domains"/>
    <property type="match status" value="1"/>
</dbReference>
<dbReference type="GO" id="GO:0016491">
    <property type="term" value="F:oxidoreductase activity"/>
    <property type="evidence" value="ECO:0007669"/>
    <property type="project" value="InterPro"/>
</dbReference>
<organism evidence="3">
    <name type="scientific">Aureococcus anophagefferens</name>
    <name type="common">Harmful bloom alga</name>
    <dbReference type="NCBI Taxonomy" id="44056"/>
    <lineage>
        <taxon>Eukaryota</taxon>
        <taxon>Sar</taxon>
        <taxon>Stramenopiles</taxon>
        <taxon>Ochrophyta</taxon>
        <taxon>Pelagophyceae</taxon>
        <taxon>Pelagomonadales</taxon>
        <taxon>Pelagomonadaceae</taxon>
        <taxon>Aureococcus</taxon>
    </lineage>
</organism>
<dbReference type="Proteomes" id="UP000002729">
    <property type="component" value="Unassembled WGS sequence"/>
</dbReference>
<dbReference type="AlphaFoldDB" id="F0YDD0"/>
<dbReference type="eggNOG" id="KOG1198">
    <property type="taxonomic scope" value="Eukaryota"/>
</dbReference>
<proteinExistence type="predicted"/>
<dbReference type="InParanoid" id="F0YDD0"/>
<gene>
    <name evidence="2" type="ORF">AURANDRAFT_12964</name>
</gene>